<dbReference type="EC" id="3.1.3.2" evidence="3"/>
<sequence length="419" mass="48132">MTVTVIALGRRLFTPCIRRRRLLLFLIILYGIATYFLRDQIWGVFSHVRFKTAPVQTFTEETPSRKLIFLQLLFRHGHHSPFSVYPNDPIPASYWHEGMGQLTKLGRLQHYVVGKHLRERYEGFLSHNVQEVDCMSSIAFRSLFAAYAFLAGFYPALPNQSISDDLPYQPIPCSFLPLRLDKYLQSLPNCAASELDKSAMLRTKAARKFMAGYQDLYRFWSEHSGLLIENYGGAGSIYKTLLAEKTENLTIPSWAESTWEALEKNSNVCYHYHFKTRLLHRLRAGPVIGMIMGRMKDKIQNPKSKLKVYVYSGHGSNVAAVLNALQVFNHRIPTYASTILLELYQEVEGSHTVRILLSNATEPEKHIPPPHVLQLPGCGEYCPLEELERQTADLFPLDWERECLEPDQNRIMQLLKEPA</sequence>
<protein>
    <recommendedName>
        <fullName evidence="3">acid phosphatase</fullName>
        <ecNumber evidence="3">3.1.3.2</ecNumber>
    </recommendedName>
</protein>
<dbReference type="EMBL" id="BGPR01000592">
    <property type="protein sequence ID" value="GBM27669.1"/>
    <property type="molecule type" value="Genomic_DNA"/>
</dbReference>
<dbReference type="Pfam" id="PF00328">
    <property type="entry name" value="His_Phos_2"/>
    <property type="match status" value="1"/>
</dbReference>
<name>A0A4Y2EHE6_ARAVE</name>
<keyword evidence="10" id="KW-1185">Reference proteome</keyword>
<accession>A0A4Y2EHE6</accession>
<dbReference type="Gene3D" id="3.40.50.1240">
    <property type="entry name" value="Phosphoglycerate mutase-like"/>
    <property type="match status" value="1"/>
</dbReference>
<keyword evidence="4" id="KW-0732">Signal</keyword>
<evidence type="ECO:0000313" key="10">
    <source>
        <dbReference type="Proteomes" id="UP000499080"/>
    </source>
</evidence>
<evidence type="ECO:0000256" key="1">
    <source>
        <dbReference type="ARBA" id="ARBA00000032"/>
    </source>
</evidence>
<keyword evidence="6" id="KW-1015">Disulfide bond</keyword>
<keyword evidence="8" id="KW-1133">Transmembrane helix</keyword>
<gene>
    <name evidence="9" type="primary">ACPP_1</name>
    <name evidence="9" type="ORF">AVEN_95335_1</name>
</gene>
<evidence type="ECO:0000256" key="3">
    <source>
        <dbReference type="ARBA" id="ARBA00012646"/>
    </source>
</evidence>
<evidence type="ECO:0000256" key="2">
    <source>
        <dbReference type="ARBA" id="ARBA00005375"/>
    </source>
</evidence>
<organism evidence="9 10">
    <name type="scientific">Araneus ventricosus</name>
    <name type="common">Orbweaver spider</name>
    <name type="synonym">Epeira ventricosa</name>
    <dbReference type="NCBI Taxonomy" id="182803"/>
    <lineage>
        <taxon>Eukaryota</taxon>
        <taxon>Metazoa</taxon>
        <taxon>Ecdysozoa</taxon>
        <taxon>Arthropoda</taxon>
        <taxon>Chelicerata</taxon>
        <taxon>Arachnida</taxon>
        <taxon>Araneae</taxon>
        <taxon>Araneomorphae</taxon>
        <taxon>Entelegynae</taxon>
        <taxon>Araneoidea</taxon>
        <taxon>Araneidae</taxon>
        <taxon>Araneus</taxon>
    </lineage>
</organism>
<dbReference type="AlphaFoldDB" id="A0A4Y2EHE6"/>
<feature type="transmembrane region" description="Helical" evidence="8">
    <location>
        <begin position="21"/>
        <end position="37"/>
    </location>
</feature>
<keyword evidence="5" id="KW-0378">Hydrolase</keyword>
<evidence type="ECO:0000256" key="4">
    <source>
        <dbReference type="ARBA" id="ARBA00022729"/>
    </source>
</evidence>
<dbReference type="SUPFAM" id="SSF53254">
    <property type="entry name" value="Phosphoglycerate mutase-like"/>
    <property type="match status" value="1"/>
</dbReference>
<dbReference type="GO" id="GO:0003993">
    <property type="term" value="F:acid phosphatase activity"/>
    <property type="evidence" value="ECO:0007669"/>
    <property type="project" value="UniProtKB-EC"/>
</dbReference>
<dbReference type="OrthoDB" id="5821688at2759"/>
<dbReference type="PANTHER" id="PTHR11567">
    <property type="entry name" value="ACID PHOSPHATASE-RELATED"/>
    <property type="match status" value="1"/>
</dbReference>
<reference evidence="9 10" key="1">
    <citation type="journal article" date="2019" name="Sci. Rep.">
        <title>Orb-weaving spider Araneus ventricosus genome elucidates the spidroin gene catalogue.</title>
        <authorList>
            <person name="Kono N."/>
            <person name="Nakamura H."/>
            <person name="Ohtoshi R."/>
            <person name="Moran D.A.P."/>
            <person name="Shinohara A."/>
            <person name="Yoshida Y."/>
            <person name="Fujiwara M."/>
            <person name="Mori M."/>
            <person name="Tomita M."/>
            <person name="Arakawa K."/>
        </authorList>
    </citation>
    <scope>NUCLEOTIDE SEQUENCE [LARGE SCALE GENOMIC DNA]</scope>
</reference>
<evidence type="ECO:0000256" key="7">
    <source>
        <dbReference type="ARBA" id="ARBA00023180"/>
    </source>
</evidence>
<keyword evidence="8" id="KW-0472">Membrane</keyword>
<dbReference type="Proteomes" id="UP000499080">
    <property type="component" value="Unassembled WGS sequence"/>
</dbReference>
<comment type="similarity">
    <text evidence="2">Belongs to the histidine acid phosphatase family.</text>
</comment>
<evidence type="ECO:0000256" key="6">
    <source>
        <dbReference type="ARBA" id="ARBA00023157"/>
    </source>
</evidence>
<dbReference type="CDD" id="cd07061">
    <property type="entry name" value="HP_HAP_like"/>
    <property type="match status" value="1"/>
</dbReference>
<keyword evidence="7" id="KW-0325">Glycoprotein</keyword>
<dbReference type="InterPro" id="IPR000560">
    <property type="entry name" value="His_Pase_clade-2"/>
</dbReference>
<dbReference type="InterPro" id="IPR050645">
    <property type="entry name" value="Histidine_acid_phosphatase"/>
</dbReference>
<evidence type="ECO:0000256" key="8">
    <source>
        <dbReference type="SAM" id="Phobius"/>
    </source>
</evidence>
<proteinExistence type="inferred from homology"/>
<evidence type="ECO:0000313" key="9">
    <source>
        <dbReference type="EMBL" id="GBM27669.1"/>
    </source>
</evidence>
<comment type="caution">
    <text evidence="9">The sequence shown here is derived from an EMBL/GenBank/DDBJ whole genome shotgun (WGS) entry which is preliminary data.</text>
</comment>
<dbReference type="PANTHER" id="PTHR11567:SF211">
    <property type="entry name" value="PROSTATIC ACID PHOSPHATASE"/>
    <property type="match status" value="1"/>
</dbReference>
<comment type="catalytic activity">
    <reaction evidence="1">
        <text>a phosphate monoester + H2O = an alcohol + phosphate</text>
        <dbReference type="Rhea" id="RHEA:15017"/>
        <dbReference type="ChEBI" id="CHEBI:15377"/>
        <dbReference type="ChEBI" id="CHEBI:30879"/>
        <dbReference type="ChEBI" id="CHEBI:43474"/>
        <dbReference type="ChEBI" id="CHEBI:67140"/>
        <dbReference type="EC" id="3.1.3.2"/>
    </reaction>
</comment>
<keyword evidence="8" id="KW-0812">Transmembrane</keyword>
<dbReference type="InterPro" id="IPR029033">
    <property type="entry name" value="His_PPase_superfam"/>
</dbReference>
<evidence type="ECO:0000256" key="5">
    <source>
        <dbReference type="ARBA" id="ARBA00022801"/>
    </source>
</evidence>